<evidence type="ECO:0000259" key="2">
    <source>
        <dbReference type="Pfam" id="PF13472"/>
    </source>
</evidence>
<evidence type="ECO:0000313" key="3">
    <source>
        <dbReference type="EMBL" id="RXN83425.1"/>
    </source>
</evidence>
<dbReference type="InterPro" id="IPR053140">
    <property type="entry name" value="GDSL_Rv0518-like"/>
</dbReference>
<evidence type="ECO:0000313" key="4">
    <source>
        <dbReference type="Proteomes" id="UP000290849"/>
    </source>
</evidence>
<gene>
    <name evidence="3" type="ORF">C7R54_28190</name>
</gene>
<protein>
    <submittedName>
        <fullName evidence="3">GDSL family lipase</fullName>
    </submittedName>
</protein>
<comment type="caution">
    <text evidence="3">The sequence shown here is derived from an EMBL/GenBank/DDBJ whole genome shotgun (WGS) entry which is preliminary data.</text>
</comment>
<keyword evidence="1" id="KW-0732">Signal</keyword>
<dbReference type="AlphaFoldDB" id="A0A4Q1HCM9"/>
<dbReference type="OrthoDB" id="1828825at2"/>
<sequence length="426" mass="44747">MRCLIGVFPACRRLFVALSACVLGVTLAALPAPACAQAAQGWQASWTTALQAIPRVAVTPPLYQPPPVADRSVRQIIVPTLSGSEARIRLSNRHGTRPLVITGASIARSAVGAGIVPGTERAVTFGASRTVVLQPGMEMDSDAIPFAIARGVPVAISLASGAGNVMQAWHRIAGRVNYVSSEGNHVGDVSGAAFSIRYTQYAWVTGLAVTSRHANAVVAIGDSITDGLRSTFGANRSWPSVLATRLAAEGATPRGILNAGISGNRLLSDSPCYGDSLASRLEHDALALPGVHTVVVLVGINDINFATMPARQGLDCDYPHRHVSAADLIAGYRRVIAAAHRHGLRVLGGTLTPASLPPDREAVRLQVNRWIREGGGYDGVIDFDKALRDPGRPDRLQATYDSGDHVHPSDAGYAAMARAVPLSLLD</sequence>
<dbReference type="Proteomes" id="UP000290849">
    <property type="component" value="Unassembled WGS sequence"/>
</dbReference>
<reference evidence="3 4" key="1">
    <citation type="journal article" date="2017" name="Int. J. Syst. Evol. Microbiol.">
        <title>Achromobacter aloeverae sp. nov., isolated from the root of Aloe vera (L.) Burm.f.</title>
        <authorList>
            <person name="Kuncharoen N."/>
            <person name="Muramatsu Y."/>
            <person name="Shibata C."/>
            <person name="Kamakura Y."/>
            <person name="Nakagawa Y."/>
            <person name="Tanasupawat S."/>
        </authorList>
    </citation>
    <scope>NUCLEOTIDE SEQUENCE [LARGE SCALE GENOMIC DNA]</scope>
    <source>
        <strain evidence="3 4">AVA-1</strain>
    </source>
</reference>
<dbReference type="PANTHER" id="PTHR43784">
    <property type="entry name" value="GDSL-LIKE LIPASE/ACYLHYDROLASE, PUTATIVE (AFU_ORTHOLOGUE AFUA_2G00820)-RELATED"/>
    <property type="match status" value="1"/>
</dbReference>
<evidence type="ECO:0000256" key="1">
    <source>
        <dbReference type="SAM" id="SignalP"/>
    </source>
</evidence>
<feature type="domain" description="SGNH hydrolase-type esterase" evidence="2">
    <location>
        <begin position="219"/>
        <end position="415"/>
    </location>
</feature>
<proteinExistence type="predicted"/>
<dbReference type="SUPFAM" id="SSF52266">
    <property type="entry name" value="SGNH hydrolase"/>
    <property type="match status" value="1"/>
</dbReference>
<accession>A0A4Q1HCM9</accession>
<dbReference type="Pfam" id="PF13472">
    <property type="entry name" value="Lipase_GDSL_2"/>
    <property type="match status" value="1"/>
</dbReference>
<feature type="chain" id="PRO_5020819809" evidence="1">
    <location>
        <begin position="39"/>
        <end position="426"/>
    </location>
</feature>
<dbReference type="GO" id="GO:0016788">
    <property type="term" value="F:hydrolase activity, acting on ester bonds"/>
    <property type="evidence" value="ECO:0007669"/>
    <property type="project" value="UniProtKB-ARBA"/>
</dbReference>
<dbReference type="InterPro" id="IPR036514">
    <property type="entry name" value="SGNH_hydro_sf"/>
</dbReference>
<organism evidence="3 4">
    <name type="scientific">Achromobacter aloeverae</name>
    <dbReference type="NCBI Taxonomy" id="1750518"/>
    <lineage>
        <taxon>Bacteria</taxon>
        <taxon>Pseudomonadati</taxon>
        <taxon>Pseudomonadota</taxon>
        <taxon>Betaproteobacteria</taxon>
        <taxon>Burkholderiales</taxon>
        <taxon>Alcaligenaceae</taxon>
        <taxon>Achromobacter</taxon>
    </lineage>
</organism>
<dbReference type="Gene3D" id="3.40.50.1110">
    <property type="entry name" value="SGNH hydrolase"/>
    <property type="match status" value="1"/>
</dbReference>
<keyword evidence="4" id="KW-1185">Reference proteome</keyword>
<feature type="signal peptide" evidence="1">
    <location>
        <begin position="1"/>
        <end position="38"/>
    </location>
</feature>
<dbReference type="InterPro" id="IPR013830">
    <property type="entry name" value="SGNH_hydro"/>
</dbReference>
<dbReference type="CDD" id="cd01830">
    <property type="entry name" value="XynE_like"/>
    <property type="match status" value="1"/>
</dbReference>
<dbReference type="PANTHER" id="PTHR43784:SF2">
    <property type="entry name" value="GDSL-LIKE LIPASE_ACYLHYDROLASE, PUTATIVE (AFU_ORTHOLOGUE AFUA_2G00820)-RELATED"/>
    <property type="match status" value="1"/>
</dbReference>
<name>A0A4Q1HCM9_9BURK</name>
<dbReference type="EMBL" id="PYAL01000010">
    <property type="protein sequence ID" value="RXN83425.1"/>
    <property type="molecule type" value="Genomic_DNA"/>
</dbReference>